<evidence type="ECO:0000313" key="5">
    <source>
        <dbReference type="EMBL" id="KAH9288363.1"/>
    </source>
</evidence>
<evidence type="ECO:0008006" key="7">
    <source>
        <dbReference type="Google" id="ProtNLM"/>
    </source>
</evidence>
<accession>A0AA38C2M1</accession>
<dbReference type="PANTHER" id="PTHR11570">
    <property type="entry name" value="S-ADENOSYLMETHIONINE DECARBOXYLASE"/>
    <property type="match status" value="1"/>
</dbReference>
<dbReference type="GO" id="GO:0005829">
    <property type="term" value="C:cytosol"/>
    <property type="evidence" value="ECO:0007669"/>
    <property type="project" value="TreeGrafter"/>
</dbReference>
<evidence type="ECO:0000256" key="4">
    <source>
        <dbReference type="ARBA" id="ARBA00023115"/>
    </source>
</evidence>
<dbReference type="GO" id="GO:0006597">
    <property type="term" value="P:spermine biosynthetic process"/>
    <property type="evidence" value="ECO:0007669"/>
    <property type="project" value="TreeGrafter"/>
</dbReference>
<dbReference type="InterPro" id="IPR048283">
    <property type="entry name" value="AdoMetDC-like"/>
</dbReference>
<comment type="pathway">
    <text evidence="1">Amine and polyamine biosynthesis; S-adenosylmethioninamine biosynthesis; S-adenosylmethioninamine from S-adenosyl-L-methionine: step 1/1.</text>
</comment>
<protein>
    <recommendedName>
        <fullName evidence="7">S-adenosylmethionine decarboxylase proenzyme</fullName>
    </recommendedName>
</protein>
<sequence length="371" mass="41986">MDVHGKDEQGKKLAYKTFTGTVSGLEGPSPSLTMWSSASEEIKIYETGHLVVLFAEVRMALPIKIKYVYLPIQDCIEDMWKLLLSVPEILNLATGLSLSVKNVKYTRGTFIFTGCQSFPHRNFSKEILYLENYFGKLASGGRAYVMGDSEKNYNWHVYTASAIDVPTDDPVIRDILPGSKICDFEFDPYGYSMNAIEGDVVSTIHVTPEDGFSYASFESMGYGPEDIELKELVERVLLCFKPKPFKESSTLFCTYQSIFTFQTNRAYFSEFEGVSFYLPITLVGEYENRSWIEENICLLLDNKIKDTTVNVDVTDIEKTAVAVQLQCMLFSSVRIRYGSIVGVHECFGYKKPAIEDPVKTNKIPRQIPKQP</sequence>
<proteinExistence type="inferred from homology"/>
<keyword evidence="4" id="KW-0620">Polyamine biosynthesis</keyword>
<evidence type="ECO:0000256" key="1">
    <source>
        <dbReference type="ARBA" id="ARBA00004911"/>
    </source>
</evidence>
<name>A0AA38C2M1_TAXCH</name>
<feature type="non-terminal residue" evidence="5">
    <location>
        <position position="371"/>
    </location>
</feature>
<evidence type="ECO:0000256" key="3">
    <source>
        <dbReference type="ARBA" id="ARBA00023066"/>
    </source>
</evidence>
<dbReference type="Pfam" id="PF01536">
    <property type="entry name" value="SAM_decarbox"/>
    <property type="match status" value="2"/>
</dbReference>
<evidence type="ECO:0000313" key="6">
    <source>
        <dbReference type="Proteomes" id="UP000824469"/>
    </source>
</evidence>
<dbReference type="Proteomes" id="UP000824469">
    <property type="component" value="Unassembled WGS sequence"/>
</dbReference>
<dbReference type="PANTHER" id="PTHR11570:SF15">
    <property type="entry name" value="S-ADENOSYLMETHIONINE DECARBOXYLASE PROENZYME 3"/>
    <property type="match status" value="1"/>
</dbReference>
<dbReference type="EMBL" id="JAHRHJ020003813">
    <property type="protein sequence ID" value="KAH9288363.1"/>
    <property type="molecule type" value="Genomic_DNA"/>
</dbReference>
<dbReference type="Gene3D" id="3.60.90.10">
    <property type="entry name" value="S-adenosylmethionine decarboxylase"/>
    <property type="match status" value="2"/>
</dbReference>
<comment type="caution">
    <text evidence="5">The sequence shown here is derived from an EMBL/GenBank/DDBJ whole genome shotgun (WGS) entry which is preliminary data.</text>
</comment>
<evidence type="ECO:0000256" key="2">
    <source>
        <dbReference type="ARBA" id="ARBA00008466"/>
    </source>
</evidence>
<dbReference type="GO" id="GO:0004014">
    <property type="term" value="F:adenosylmethionine decarboxylase activity"/>
    <property type="evidence" value="ECO:0007669"/>
    <property type="project" value="InterPro"/>
</dbReference>
<dbReference type="GO" id="GO:0008295">
    <property type="term" value="P:spermidine biosynthetic process"/>
    <property type="evidence" value="ECO:0007669"/>
    <property type="project" value="UniProtKB-KW"/>
</dbReference>
<dbReference type="AlphaFoldDB" id="A0AA38C2M1"/>
<dbReference type="SUPFAM" id="SSF56276">
    <property type="entry name" value="S-adenosylmethionine decarboxylase"/>
    <property type="match status" value="1"/>
</dbReference>
<reference evidence="5 6" key="1">
    <citation type="journal article" date="2021" name="Nat. Plants">
        <title>The Taxus genome provides insights into paclitaxel biosynthesis.</title>
        <authorList>
            <person name="Xiong X."/>
            <person name="Gou J."/>
            <person name="Liao Q."/>
            <person name="Li Y."/>
            <person name="Zhou Q."/>
            <person name="Bi G."/>
            <person name="Li C."/>
            <person name="Du R."/>
            <person name="Wang X."/>
            <person name="Sun T."/>
            <person name="Guo L."/>
            <person name="Liang H."/>
            <person name="Lu P."/>
            <person name="Wu Y."/>
            <person name="Zhang Z."/>
            <person name="Ro D.K."/>
            <person name="Shang Y."/>
            <person name="Huang S."/>
            <person name="Yan J."/>
        </authorList>
    </citation>
    <scope>NUCLEOTIDE SEQUENCE [LARGE SCALE GENOMIC DNA]</scope>
    <source>
        <strain evidence="5">Ta-2019</strain>
    </source>
</reference>
<keyword evidence="3" id="KW-0745">Spermidine biosynthesis</keyword>
<comment type="similarity">
    <text evidence="2">Belongs to the eukaryotic AdoMetDC family.</text>
</comment>
<dbReference type="InterPro" id="IPR016067">
    <property type="entry name" value="S-AdoMet_deCO2ase_core"/>
</dbReference>
<keyword evidence="6" id="KW-1185">Reference proteome</keyword>
<gene>
    <name evidence="5" type="ORF">KI387_032480</name>
</gene>
<organism evidence="5 6">
    <name type="scientific">Taxus chinensis</name>
    <name type="common">Chinese yew</name>
    <name type="synonym">Taxus wallichiana var. chinensis</name>
    <dbReference type="NCBI Taxonomy" id="29808"/>
    <lineage>
        <taxon>Eukaryota</taxon>
        <taxon>Viridiplantae</taxon>
        <taxon>Streptophyta</taxon>
        <taxon>Embryophyta</taxon>
        <taxon>Tracheophyta</taxon>
        <taxon>Spermatophyta</taxon>
        <taxon>Pinopsida</taxon>
        <taxon>Pinidae</taxon>
        <taxon>Conifers II</taxon>
        <taxon>Cupressales</taxon>
        <taxon>Taxaceae</taxon>
        <taxon>Taxus</taxon>
    </lineage>
</organism>